<dbReference type="Proteomes" id="UP000198670">
    <property type="component" value="Unassembled WGS sequence"/>
</dbReference>
<dbReference type="GO" id="GO:0016989">
    <property type="term" value="F:sigma factor antagonist activity"/>
    <property type="evidence" value="ECO:0007669"/>
    <property type="project" value="TreeGrafter"/>
</dbReference>
<name>A0A1I3TSQ4_9SPHI</name>
<protein>
    <submittedName>
        <fullName evidence="4">FecR family protein</fullName>
    </submittedName>
</protein>
<feature type="domain" description="FecR protein" evidence="2">
    <location>
        <begin position="186"/>
        <end position="279"/>
    </location>
</feature>
<dbReference type="PANTHER" id="PTHR30273:SF2">
    <property type="entry name" value="PROTEIN FECR"/>
    <property type="match status" value="1"/>
</dbReference>
<keyword evidence="1" id="KW-0472">Membrane</keyword>
<accession>A0A1I3TSQ4</accession>
<dbReference type="AlphaFoldDB" id="A0A1I3TSQ4"/>
<evidence type="ECO:0000256" key="1">
    <source>
        <dbReference type="SAM" id="Phobius"/>
    </source>
</evidence>
<feature type="domain" description="Protein FecR C-terminal" evidence="3">
    <location>
        <begin position="327"/>
        <end position="389"/>
    </location>
</feature>
<dbReference type="Gene3D" id="2.60.120.1440">
    <property type="match status" value="1"/>
</dbReference>
<feature type="transmembrane region" description="Helical" evidence="1">
    <location>
        <begin position="96"/>
        <end position="115"/>
    </location>
</feature>
<dbReference type="InterPro" id="IPR006860">
    <property type="entry name" value="FecR"/>
</dbReference>
<keyword evidence="5" id="KW-1185">Reference proteome</keyword>
<reference evidence="4 5" key="1">
    <citation type="submission" date="2016-10" db="EMBL/GenBank/DDBJ databases">
        <authorList>
            <person name="de Groot N.N."/>
        </authorList>
    </citation>
    <scope>NUCLEOTIDE SEQUENCE [LARGE SCALE GENOMIC DNA]</scope>
    <source>
        <strain evidence="4 5">RK1</strain>
    </source>
</reference>
<dbReference type="Gene3D" id="3.55.50.30">
    <property type="match status" value="1"/>
</dbReference>
<dbReference type="STRING" id="1477437.SAMN05444682_11383"/>
<dbReference type="InterPro" id="IPR012373">
    <property type="entry name" value="Ferrdict_sens_TM"/>
</dbReference>
<proteinExistence type="predicted"/>
<dbReference type="PANTHER" id="PTHR30273">
    <property type="entry name" value="PERIPLASMIC SIGNAL SENSOR AND SIGMA FACTOR ACTIVATOR FECR-RELATED"/>
    <property type="match status" value="1"/>
</dbReference>
<sequence>MSFAVFGVPIGKGSNRNMAKQADAVRLQELANKWLTGTLSNEEQQEFEQWFNEASDAPIDVPPFHAQSDEEHKQRLYSRILDRINGREPKRKIIRWLPYAAAAILVATAVTWSFLEKTPSNVLITLNAQDVAPGGNRATLTLANGHTISLSEAQSGIVVGDNGITYQNQSEEIVDLTAGVVKQLALSTPRGGTYQLTLPDGTIVWLNAASTLHYPSKFTGDERVVELEGEGYFEVTKSTVPFKVKSSGQEVEVLGTAFNISAYPNQQETKTTLVEGRVKVTLLNGNSDSGTGPSHILAPGQQTTKSGSALALHTVDADSYTAWKEGYFNFDGLTPEAAFTQLERWYDIDVIYQGKVPTMRFFGVFKRDKQLSSVLDMLRESGLDFKITEQGGKRQLLVINE</sequence>
<evidence type="ECO:0000259" key="2">
    <source>
        <dbReference type="Pfam" id="PF04773"/>
    </source>
</evidence>
<keyword evidence="1" id="KW-1133">Transmembrane helix</keyword>
<keyword evidence="1" id="KW-0812">Transmembrane</keyword>
<evidence type="ECO:0000259" key="3">
    <source>
        <dbReference type="Pfam" id="PF16344"/>
    </source>
</evidence>
<organism evidence="4 5">
    <name type="scientific">Parapedobacter indicus</name>
    <dbReference type="NCBI Taxonomy" id="1477437"/>
    <lineage>
        <taxon>Bacteria</taxon>
        <taxon>Pseudomonadati</taxon>
        <taxon>Bacteroidota</taxon>
        <taxon>Sphingobacteriia</taxon>
        <taxon>Sphingobacteriales</taxon>
        <taxon>Sphingobacteriaceae</taxon>
        <taxon>Parapedobacter</taxon>
    </lineage>
</organism>
<evidence type="ECO:0000313" key="5">
    <source>
        <dbReference type="Proteomes" id="UP000198670"/>
    </source>
</evidence>
<gene>
    <name evidence="4" type="ORF">SAMN05444682_11383</name>
</gene>
<dbReference type="Pfam" id="PF04773">
    <property type="entry name" value="FecR"/>
    <property type="match status" value="1"/>
</dbReference>
<dbReference type="InterPro" id="IPR032508">
    <property type="entry name" value="FecR_C"/>
</dbReference>
<dbReference type="Pfam" id="PF16344">
    <property type="entry name" value="FecR_C"/>
    <property type="match status" value="1"/>
</dbReference>
<dbReference type="EMBL" id="FOQO01000013">
    <property type="protein sequence ID" value="SFJ74298.1"/>
    <property type="molecule type" value="Genomic_DNA"/>
</dbReference>
<evidence type="ECO:0000313" key="4">
    <source>
        <dbReference type="EMBL" id="SFJ74298.1"/>
    </source>
</evidence>